<evidence type="ECO:0000313" key="2">
    <source>
        <dbReference type="Proteomes" id="UP001359485"/>
    </source>
</evidence>
<reference evidence="1 2" key="1">
    <citation type="submission" date="2023-09" db="EMBL/GenBank/DDBJ databases">
        <title>Genomes of two closely related lineages of the louse Polyplax serrata with different host specificities.</title>
        <authorList>
            <person name="Martinu J."/>
            <person name="Tarabai H."/>
            <person name="Stefka J."/>
            <person name="Hypsa V."/>
        </authorList>
    </citation>
    <scope>NUCLEOTIDE SEQUENCE [LARGE SCALE GENOMIC DNA]</scope>
    <source>
        <strain evidence="1">98ZLc_SE</strain>
    </source>
</reference>
<proteinExistence type="predicted"/>
<name>A0ABR1B094_POLSC</name>
<sequence>MGNYNQEKYPGPPRWRLTHESRKRLTLRKAKKRSGLDEASNCMVFSRCDGVFKAPHLQPETHPDSSASGSVVLLASKIPH</sequence>
<keyword evidence="2" id="KW-1185">Reference proteome</keyword>
<evidence type="ECO:0000313" key="1">
    <source>
        <dbReference type="EMBL" id="KAK6632243.1"/>
    </source>
</evidence>
<dbReference type="EMBL" id="JAWJWF010000005">
    <property type="protein sequence ID" value="KAK6632243.1"/>
    <property type="molecule type" value="Genomic_DNA"/>
</dbReference>
<gene>
    <name evidence="1" type="ORF">RUM44_007278</name>
</gene>
<comment type="caution">
    <text evidence="1">The sequence shown here is derived from an EMBL/GenBank/DDBJ whole genome shotgun (WGS) entry which is preliminary data.</text>
</comment>
<organism evidence="1 2">
    <name type="scientific">Polyplax serrata</name>
    <name type="common">Common mouse louse</name>
    <dbReference type="NCBI Taxonomy" id="468196"/>
    <lineage>
        <taxon>Eukaryota</taxon>
        <taxon>Metazoa</taxon>
        <taxon>Ecdysozoa</taxon>
        <taxon>Arthropoda</taxon>
        <taxon>Hexapoda</taxon>
        <taxon>Insecta</taxon>
        <taxon>Pterygota</taxon>
        <taxon>Neoptera</taxon>
        <taxon>Paraneoptera</taxon>
        <taxon>Psocodea</taxon>
        <taxon>Troctomorpha</taxon>
        <taxon>Phthiraptera</taxon>
        <taxon>Anoplura</taxon>
        <taxon>Polyplacidae</taxon>
        <taxon>Polyplax</taxon>
    </lineage>
</organism>
<accession>A0ABR1B094</accession>
<protein>
    <submittedName>
        <fullName evidence="1">Uncharacterized protein</fullName>
    </submittedName>
</protein>
<dbReference type="Proteomes" id="UP001359485">
    <property type="component" value="Unassembled WGS sequence"/>
</dbReference>